<dbReference type="Proteomes" id="UP000054270">
    <property type="component" value="Unassembled WGS sequence"/>
</dbReference>
<feature type="region of interest" description="Disordered" evidence="1">
    <location>
        <begin position="437"/>
        <end position="459"/>
    </location>
</feature>
<feature type="compositionally biased region" description="Basic and acidic residues" evidence="1">
    <location>
        <begin position="29"/>
        <end position="42"/>
    </location>
</feature>
<sequence length="552" mass="61394">MMAESESFLDWMRRRRPSRVPRNALQSPERVDGNDESQRVVRSEPISPQSPAEFFSGSSGAALHDTSFTHVHGPQIQYHMNYHAPHIGSEEGHGQFQALQPFQISSISQPGDAIIDTIHATTPTNPGAGANEPHRRQSIVTQIEYRPDKGNQIYQRHLELKQRGFPLWIPEPNMRLPTSYRRIGINIGDVGIITSSGAFSFLFNVCQPLNHPFNILGLPDGFVPMELKSTDVCEFQDLMPGSYLASATIKKVQNSPEFTGMTFETSAAEGAVLTAPEGSRAMDLQTNRRFHAYAEANVESWYRYVNGPRGIDVKNGELRLVVGCDKVTSYGTAVLSNISQQRINFLKFGINDRDAASLERLSGSTPRYCWESSGLTECRVGPDPAEVAELRQDDNSNAATGGKYRNLCIFVRTLNPRLKDEVFAAITHEIEAVEKQRNKLGSHSSTSQKSQITGTTDGLLSGEDLENVVPMGETVTLTISASAIKYHPADNINKRLLEEASNHCRIAITYDEDWYSVLNEDDIVVPTPNELTERVLAAHHIKEKDGQLRNQF</sequence>
<evidence type="ECO:0000313" key="2">
    <source>
        <dbReference type="EMBL" id="KJA28706.1"/>
    </source>
</evidence>
<evidence type="ECO:0000256" key="1">
    <source>
        <dbReference type="SAM" id="MobiDB-lite"/>
    </source>
</evidence>
<dbReference type="STRING" id="945553.A0A0D2PK29"/>
<feature type="region of interest" description="Disordered" evidence="1">
    <location>
        <begin position="1"/>
        <end position="54"/>
    </location>
</feature>
<reference evidence="3" key="1">
    <citation type="submission" date="2014-04" db="EMBL/GenBank/DDBJ databases">
        <title>Evolutionary Origins and Diversification of the Mycorrhizal Mutualists.</title>
        <authorList>
            <consortium name="DOE Joint Genome Institute"/>
            <consortium name="Mycorrhizal Genomics Consortium"/>
            <person name="Kohler A."/>
            <person name="Kuo A."/>
            <person name="Nagy L.G."/>
            <person name="Floudas D."/>
            <person name="Copeland A."/>
            <person name="Barry K.W."/>
            <person name="Cichocki N."/>
            <person name="Veneault-Fourrey C."/>
            <person name="LaButti K."/>
            <person name="Lindquist E.A."/>
            <person name="Lipzen A."/>
            <person name="Lundell T."/>
            <person name="Morin E."/>
            <person name="Murat C."/>
            <person name="Riley R."/>
            <person name="Ohm R."/>
            <person name="Sun H."/>
            <person name="Tunlid A."/>
            <person name="Henrissat B."/>
            <person name="Grigoriev I.V."/>
            <person name="Hibbett D.S."/>
            <person name="Martin F."/>
        </authorList>
    </citation>
    <scope>NUCLEOTIDE SEQUENCE [LARGE SCALE GENOMIC DNA]</scope>
    <source>
        <strain evidence="3">FD-334 SS-4</strain>
    </source>
</reference>
<proteinExistence type="predicted"/>
<name>A0A0D2PK29_HYPSF</name>
<evidence type="ECO:0000313" key="3">
    <source>
        <dbReference type="Proteomes" id="UP000054270"/>
    </source>
</evidence>
<dbReference type="AlphaFoldDB" id="A0A0D2PK29"/>
<organism evidence="2 3">
    <name type="scientific">Hypholoma sublateritium (strain FD-334 SS-4)</name>
    <dbReference type="NCBI Taxonomy" id="945553"/>
    <lineage>
        <taxon>Eukaryota</taxon>
        <taxon>Fungi</taxon>
        <taxon>Dikarya</taxon>
        <taxon>Basidiomycota</taxon>
        <taxon>Agaricomycotina</taxon>
        <taxon>Agaricomycetes</taxon>
        <taxon>Agaricomycetidae</taxon>
        <taxon>Agaricales</taxon>
        <taxon>Agaricineae</taxon>
        <taxon>Strophariaceae</taxon>
        <taxon>Hypholoma</taxon>
    </lineage>
</organism>
<dbReference type="OrthoDB" id="3222453at2759"/>
<protein>
    <submittedName>
        <fullName evidence="2">Uncharacterized protein</fullName>
    </submittedName>
</protein>
<accession>A0A0D2PK29</accession>
<keyword evidence="3" id="KW-1185">Reference proteome</keyword>
<gene>
    <name evidence="2" type="ORF">HYPSUDRAFT_33041</name>
</gene>
<dbReference type="EMBL" id="KN817520">
    <property type="protein sequence ID" value="KJA28706.1"/>
    <property type="molecule type" value="Genomic_DNA"/>
</dbReference>
<feature type="compositionally biased region" description="Polar residues" evidence="1">
    <location>
        <begin position="439"/>
        <end position="458"/>
    </location>
</feature>